<accession>A0A1Y1RPK7</accession>
<comment type="caution">
    <text evidence="2">The sequence shown here is derived from an EMBL/GenBank/DDBJ whole genome shotgun (WGS) entry which is preliminary data.</text>
</comment>
<dbReference type="Proteomes" id="UP000192359">
    <property type="component" value="Unassembled WGS sequence"/>
</dbReference>
<evidence type="ECO:0000313" key="3">
    <source>
        <dbReference type="Proteomes" id="UP000192359"/>
    </source>
</evidence>
<name>A0A1Y1RPK7_9MICC</name>
<evidence type="ECO:0000259" key="1">
    <source>
        <dbReference type="Pfam" id="PF06259"/>
    </source>
</evidence>
<dbReference type="AlphaFoldDB" id="A0A1Y1RPK7"/>
<reference evidence="2 3" key="1">
    <citation type="submission" date="2016-05" db="EMBL/GenBank/DDBJ databases">
        <title>Draft genome sequence of a porcine commensal Rothia nasimurium.</title>
        <authorList>
            <person name="Gaiser R.A."/>
            <person name="Van Baarlen P."/>
            <person name="Wells J.M."/>
        </authorList>
    </citation>
    <scope>NUCLEOTIDE SEQUENCE [LARGE SCALE GENOMIC DNA]</scope>
    <source>
        <strain evidence="2 3">PT-32</strain>
    </source>
</reference>
<dbReference type="InterPro" id="IPR010427">
    <property type="entry name" value="DUF1023"/>
</dbReference>
<dbReference type="EMBL" id="LXWF01000040">
    <property type="protein sequence ID" value="ORC16441.1"/>
    <property type="molecule type" value="Genomic_DNA"/>
</dbReference>
<keyword evidence="3" id="KW-1185">Reference proteome</keyword>
<organism evidence="2 3">
    <name type="scientific">Rothia nasimurium</name>
    <dbReference type="NCBI Taxonomy" id="85336"/>
    <lineage>
        <taxon>Bacteria</taxon>
        <taxon>Bacillati</taxon>
        <taxon>Actinomycetota</taxon>
        <taxon>Actinomycetes</taxon>
        <taxon>Micrococcales</taxon>
        <taxon>Micrococcaceae</taxon>
        <taxon>Rothia</taxon>
    </lineage>
</organism>
<gene>
    <name evidence="2" type="ORF">A7979_03725</name>
</gene>
<proteinExistence type="predicted"/>
<evidence type="ECO:0000313" key="2">
    <source>
        <dbReference type="EMBL" id="ORC16441.1"/>
    </source>
</evidence>
<sequence length="642" mass="69970">MQSRADAALARAQIAQAIIDDATAQIAALEAEAAQDDTVDPIISFRIGGFTGSGGLRGDIADAYAKISEEQSVVDGIRAEYKQESESFALAYQLRTVDGIYADSARGSLGGNPFASTDTVIGRMNEYDALELARAFESARKSPDSMPDLLEMLSEMSPEQIKTYFITHPEYALFATNPIGGDNVKRAENMMEWWNGDLPTLDEEGAIVKSPNREDAGGGRLSEEQRMAFLQYAPAFIGNSQGIQYTYRSAANLTVLGLFSSNTGHREKYAKGSPLSTEDIVLPDGVRKAAETMIGQYEYLREEEGYESQILTFEVTTSLVDDFHWDDVKAAISIGNLDTADSISYLTHGIANNAQENLPHHVTAAKSLYDGEQDALTHSPNPSINNHATVAWMNFEAPQHPDKYDLSVLNNDKAIAGGHRYAQDLDTLNTLRGAENIRLNTVAHSYGTGATFSGMTEMKTPVDSAFFIGSAGLPQDLVEKVKSGEVILAVDSRNIAYAKASEDSIAGLGYAKFWNKANPSELDGATELSAEGGYTTSGQYLQDTDGHGLYYEGALEGYLKENTAIRNYVSLWNTNNRDDIGVLLDYVNPDDLRPARLGPDVYGLEPANERTEMTSAEDIAKLKEYAADHGIPWEDVQESIPQ</sequence>
<protein>
    <recommendedName>
        <fullName evidence="1">DUF1023 domain-containing protein</fullName>
    </recommendedName>
</protein>
<feature type="domain" description="DUF1023" evidence="1">
    <location>
        <begin position="327"/>
        <end position="476"/>
    </location>
</feature>
<dbReference type="Pfam" id="PF06259">
    <property type="entry name" value="Abhydrolase_8"/>
    <property type="match status" value="1"/>
</dbReference>